<name>A0A6A7BMY8_9PLEO</name>
<evidence type="ECO:0000313" key="3">
    <source>
        <dbReference type="Proteomes" id="UP000799423"/>
    </source>
</evidence>
<evidence type="ECO:0000313" key="2">
    <source>
        <dbReference type="EMBL" id="KAF2856810.1"/>
    </source>
</evidence>
<reference evidence="2" key="1">
    <citation type="submission" date="2020-01" db="EMBL/GenBank/DDBJ databases">
        <authorList>
            <consortium name="DOE Joint Genome Institute"/>
            <person name="Haridas S."/>
            <person name="Albert R."/>
            <person name="Binder M."/>
            <person name="Bloem J."/>
            <person name="Labutti K."/>
            <person name="Salamov A."/>
            <person name="Andreopoulos B."/>
            <person name="Baker S.E."/>
            <person name="Barry K."/>
            <person name="Bills G."/>
            <person name="Bluhm B.H."/>
            <person name="Cannon C."/>
            <person name="Castanera R."/>
            <person name="Culley D.E."/>
            <person name="Daum C."/>
            <person name="Ezra D."/>
            <person name="Gonzalez J.B."/>
            <person name="Henrissat B."/>
            <person name="Kuo A."/>
            <person name="Liang C."/>
            <person name="Lipzen A."/>
            <person name="Lutzoni F."/>
            <person name="Magnuson J."/>
            <person name="Mondo S."/>
            <person name="Nolan M."/>
            <person name="Ohm R."/>
            <person name="Pangilinan J."/>
            <person name="Park H.-J."/>
            <person name="Ramirez L."/>
            <person name="Alfaro M."/>
            <person name="Sun H."/>
            <person name="Tritt A."/>
            <person name="Yoshinaga Y."/>
            <person name="Zwiers L.-H."/>
            <person name="Turgeon B.G."/>
            <person name="Goodwin S.B."/>
            <person name="Spatafora J.W."/>
            <person name="Crous P.W."/>
            <person name="Grigoriev I.V."/>
        </authorList>
    </citation>
    <scope>NUCLEOTIDE SEQUENCE</scope>
    <source>
        <strain evidence="2">IPT5</strain>
    </source>
</reference>
<protein>
    <submittedName>
        <fullName evidence="2">Uncharacterized protein</fullName>
    </submittedName>
</protein>
<proteinExistence type="predicted"/>
<feature type="region of interest" description="Disordered" evidence="1">
    <location>
        <begin position="67"/>
        <end position="93"/>
    </location>
</feature>
<gene>
    <name evidence="2" type="ORF">T440DRAFT_9829</name>
</gene>
<accession>A0A6A7BMY8</accession>
<organism evidence="2 3">
    <name type="scientific">Plenodomus tracheiphilus IPT5</name>
    <dbReference type="NCBI Taxonomy" id="1408161"/>
    <lineage>
        <taxon>Eukaryota</taxon>
        <taxon>Fungi</taxon>
        <taxon>Dikarya</taxon>
        <taxon>Ascomycota</taxon>
        <taxon>Pezizomycotina</taxon>
        <taxon>Dothideomycetes</taxon>
        <taxon>Pleosporomycetidae</taxon>
        <taxon>Pleosporales</taxon>
        <taxon>Pleosporineae</taxon>
        <taxon>Leptosphaeriaceae</taxon>
        <taxon>Plenodomus</taxon>
    </lineage>
</organism>
<keyword evidence="3" id="KW-1185">Reference proteome</keyword>
<evidence type="ECO:0000256" key="1">
    <source>
        <dbReference type="SAM" id="MobiDB-lite"/>
    </source>
</evidence>
<dbReference type="EMBL" id="MU006288">
    <property type="protein sequence ID" value="KAF2856810.1"/>
    <property type="molecule type" value="Genomic_DNA"/>
</dbReference>
<sequence>MCLLCIPGTAAHRASPAQPRRGYKTAKQSCSRVPGVCILLHPAVIPRRLGRTRRAQRQDSRECAALGAVGHGVGGRPGQASSTGGQRGAALNNPAPHWLQASRAYRTARCESVEQRVPSPLLFFPLQPTRRLLSPQDALCPQDVPAPLLSFSLHPLPGPMSR</sequence>
<dbReference type="Proteomes" id="UP000799423">
    <property type="component" value="Unassembled WGS sequence"/>
</dbReference>
<dbReference type="AlphaFoldDB" id="A0A6A7BMY8"/>